<keyword evidence="13 14" id="KW-0472">Membrane</keyword>
<evidence type="ECO:0000256" key="9">
    <source>
        <dbReference type="ARBA" id="ARBA00022777"/>
    </source>
</evidence>
<dbReference type="SUPFAM" id="SSF47384">
    <property type="entry name" value="Homodimeric domain of signal transducing histidine kinase"/>
    <property type="match status" value="1"/>
</dbReference>
<dbReference type="EC" id="2.7.13.3" evidence="3"/>
<evidence type="ECO:0000256" key="10">
    <source>
        <dbReference type="ARBA" id="ARBA00022840"/>
    </source>
</evidence>
<reference evidence="16 17" key="1">
    <citation type="submission" date="2018-11" db="EMBL/GenBank/DDBJ databases">
        <title>Clostridium sp. nov., a member of the family Erysipelotrichaceae isolated from pig faeces.</title>
        <authorList>
            <person name="Chang Y.-H."/>
        </authorList>
    </citation>
    <scope>NUCLEOTIDE SEQUENCE [LARGE SCALE GENOMIC DNA]</scope>
    <source>
        <strain evidence="16 17">YH-panp20</strain>
    </source>
</reference>
<evidence type="ECO:0000256" key="6">
    <source>
        <dbReference type="ARBA" id="ARBA00022679"/>
    </source>
</evidence>
<dbReference type="AlphaFoldDB" id="A0A3N0I222"/>
<evidence type="ECO:0000256" key="8">
    <source>
        <dbReference type="ARBA" id="ARBA00022741"/>
    </source>
</evidence>
<comment type="catalytic activity">
    <reaction evidence="1">
        <text>ATP + protein L-histidine = ADP + protein N-phospho-L-histidine.</text>
        <dbReference type="EC" id="2.7.13.3"/>
    </reaction>
</comment>
<dbReference type="CDD" id="cd06225">
    <property type="entry name" value="HAMP"/>
    <property type="match status" value="1"/>
</dbReference>
<dbReference type="InterPro" id="IPR003660">
    <property type="entry name" value="HAMP_dom"/>
</dbReference>
<keyword evidence="6" id="KW-0808">Transferase</keyword>
<dbReference type="InterPro" id="IPR003661">
    <property type="entry name" value="HisK_dim/P_dom"/>
</dbReference>
<dbReference type="PANTHER" id="PTHR45528:SF1">
    <property type="entry name" value="SENSOR HISTIDINE KINASE CPXA"/>
    <property type="match status" value="1"/>
</dbReference>
<keyword evidence="12" id="KW-0902">Two-component regulatory system</keyword>
<dbReference type="InterPro" id="IPR050398">
    <property type="entry name" value="HssS/ArlS-like"/>
</dbReference>
<dbReference type="Gene3D" id="6.10.340.10">
    <property type="match status" value="1"/>
</dbReference>
<dbReference type="Gene3D" id="1.10.287.130">
    <property type="match status" value="1"/>
</dbReference>
<dbReference type="OrthoDB" id="84942at2"/>
<proteinExistence type="predicted"/>
<comment type="subcellular location">
    <subcellularLocation>
        <location evidence="2">Cell membrane</location>
        <topology evidence="2">Multi-pass membrane protein</topology>
    </subcellularLocation>
</comment>
<evidence type="ECO:0000256" key="14">
    <source>
        <dbReference type="SAM" id="Phobius"/>
    </source>
</evidence>
<dbReference type="RefSeq" id="WP_148039790.1">
    <property type="nucleotide sequence ID" value="NZ_RJQC01000001.1"/>
</dbReference>
<evidence type="ECO:0000256" key="12">
    <source>
        <dbReference type="ARBA" id="ARBA00023012"/>
    </source>
</evidence>
<feature type="transmembrane region" description="Helical" evidence="14">
    <location>
        <begin position="125"/>
        <end position="145"/>
    </location>
</feature>
<dbReference type="EMBL" id="RJQC01000001">
    <property type="protein sequence ID" value="RNM31079.1"/>
    <property type="molecule type" value="Genomic_DNA"/>
</dbReference>
<dbReference type="InterPro" id="IPR036097">
    <property type="entry name" value="HisK_dim/P_sf"/>
</dbReference>
<evidence type="ECO:0000256" key="11">
    <source>
        <dbReference type="ARBA" id="ARBA00022989"/>
    </source>
</evidence>
<evidence type="ECO:0000256" key="2">
    <source>
        <dbReference type="ARBA" id="ARBA00004651"/>
    </source>
</evidence>
<evidence type="ECO:0000256" key="5">
    <source>
        <dbReference type="ARBA" id="ARBA00022553"/>
    </source>
</evidence>
<comment type="caution">
    <text evidence="16">The sequence shown here is derived from an EMBL/GenBank/DDBJ whole genome shotgun (WGS) entry which is preliminary data.</text>
</comment>
<dbReference type="GO" id="GO:0005886">
    <property type="term" value="C:plasma membrane"/>
    <property type="evidence" value="ECO:0007669"/>
    <property type="project" value="UniProtKB-SubCell"/>
</dbReference>
<dbReference type="CDD" id="cd00082">
    <property type="entry name" value="HisKA"/>
    <property type="match status" value="1"/>
</dbReference>
<keyword evidence="10" id="KW-0067">ATP-binding</keyword>
<evidence type="ECO:0000256" key="1">
    <source>
        <dbReference type="ARBA" id="ARBA00000085"/>
    </source>
</evidence>
<accession>A0A3N0I222</accession>
<dbReference type="PANTHER" id="PTHR45528">
    <property type="entry name" value="SENSOR HISTIDINE KINASE CPXA"/>
    <property type="match status" value="1"/>
</dbReference>
<feature type="domain" description="HAMP" evidence="15">
    <location>
        <begin position="147"/>
        <end position="199"/>
    </location>
</feature>
<evidence type="ECO:0000313" key="16">
    <source>
        <dbReference type="EMBL" id="RNM31079.1"/>
    </source>
</evidence>
<organism evidence="16 17">
    <name type="scientific">Absicoccus porci</name>
    <dbReference type="NCBI Taxonomy" id="2486576"/>
    <lineage>
        <taxon>Bacteria</taxon>
        <taxon>Bacillati</taxon>
        <taxon>Bacillota</taxon>
        <taxon>Erysipelotrichia</taxon>
        <taxon>Erysipelotrichales</taxon>
        <taxon>Erysipelotrichaceae</taxon>
        <taxon>Absicoccus</taxon>
    </lineage>
</organism>
<keyword evidence="11 14" id="KW-1133">Transmembrane helix</keyword>
<evidence type="ECO:0000259" key="15">
    <source>
        <dbReference type="PROSITE" id="PS50885"/>
    </source>
</evidence>
<keyword evidence="7 14" id="KW-0812">Transmembrane</keyword>
<keyword evidence="9 16" id="KW-0418">Kinase</keyword>
<dbReference type="Proteomes" id="UP000276568">
    <property type="component" value="Unassembled WGS sequence"/>
</dbReference>
<dbReference type="Pfam" id="PF00512">
    <property type="entry name" value="HisKA"/>
    <property type="match status" value="1"/>
</dbReference>
<name>A0A3N0I222_9FIRM</name>
<dbReference type="PROSITE" id="PS50885">
    <property type="entry name" value="HAMP"/>
    <property type="match status" value="1"/>
</dbReference>
<keyword evidence="8" id="KW-0547">Nucleotide-binding</keyword>
<evidence type="ECO:0000256" key="7">
    <source>
        <dbReference type="ARBA" id="ARBA00022692"/>
    </source>
</evidence>
<evidence type="ECO:0000256" key="3">
    <source>
        <dbReference type="ARBA" id="ARBA00012438"/>
    </source>
</evidence>
<gene>
    <name evidence="16" type="ORF">EDX97_00450</name>
</gene>
<evidence type="ECO:0000313" key="17">
    <source>
        <dbReference type="Proteomes" id="UP000276568"/>
    </source>
</evidence>
<keyword evidence="5" id="KW-0597">Phosphoprotein</keyword>
<protein>
    <recommendedName>
        <fullName evidence="3">histidine kinase</fullName>
        <ecNumber evidence="3">2.7.13.3</ecNumber>
    </recommendedName>
</protein>
<keyword evidence="17" id="KW-1185">Reference proteome</keyword>
<evidence type="ECO:0000256" key="13">
    <source>
        <dbReference type="ARBA" id="ARBA00023136"/>
    </source>
</evidence>
<keyword evidence="4" id="KW-1003">Cell membrane</keyword>
<evidence type="ECO:0000256" key="4">
    <source>
        <dbReference type="ARBA" id="ARBA00022475"/>
    </source>
</evidence>
<sequence>MCVYGSTIVLNPIWMQWYHENINNTTYPTQLETSLYSYAKTTTLSNKNKKAISKAIRKHMDFYESVSILYDQKFINVDHSSKQRNYLQYMNEDTFGTVHTFQVQWKNRKTWVYVNMYPELYDMQAIEYIEIGIIFSFYVLILYGFMKKRVQIIEKLTQDISYLENGDWTHAIGVEGQDELGRLAQQIDEMRLYAYENQQAERRASQANHDLITSMSHDIRTPLATLKGYLEILSLKKGEEER</sequence>
<dbReference type="GO" id="GO:0005524">
    <property type="term" value="F:ATP binding"/>
    <property type="evidence" value="ECO:0007669"/>
    <property type="project" value="UniProtKB-KW"/>
</dbReference>
<dbReference type="GO" id="GO:0000155">
    <property type="term" value="F:phosphorelay sensor kinase activity"/>
    <property type="evidence" value="ECO:0007669"/>
    <property type="project" value="InterPro"/>
</dbReference>